<accession>A0ACB8DPB6</accession>
<gene>
    <name evidence="1" type="ORF">HPB49_011825</name>
</gene>
<proteinExistence type="predicted"/>
<reference evidence="1" key="1">
    <citation type="submission" date="2020-05" db="EMBL/GenBank/DDBJ databases">
        <title>Large-scale comparative analyses of tick genomes elucidate their genetic diversity and vector capacities.</title>
        <authorList>
            <person name="Jia N."/>
            <person name="Wang J."/>
            <person name="Shi W."/>
            <person name="Du L."/>
            <person name="Sun Y."/>
            <person name="Zhan W."/>
            <person name="Jiang J."/>
            <person name="Wang Q."/>
            <person name="Zhang B."/>
            <person name="Ji P."/>
            <person name="Sakyi L.B."/>
            <person name="Cui X."/>
            <person name="Yuan T."/>
            <person name="Jiang B."/>
            <person name="Yang W."/>
            <person name="Lam T.T.-Y."/>
            <person name="Chang Q."/>
            <person name="Ding S."/>
            <person name="Wang X."/>
            <person name="Zhu J."/>
            <person name="Ruan X."/>
            <person name="Zhao L."/>
            <person name="Wei J."/>
            <person name="Que T."/>
            <person name="Du C."/>
            <person name="Cheng J."/>
            <person name="Dai P."/>
            <person name="Han X."/>
            <person name="Huang E."/>
            <person name="Gao Y."/>
            <person name="Liu J."/>
            <person name="Shao H."/>
            <person name="Ye R."/>
            <person name="Li L."/>
            <person name="Wei W."/>
            <person name="Wang X."/>
            <person name="Wang C."/>
            <person name="Yang T."/>
            <person name="Huo Q."/>
            <person name="Li W."/>
            <person name="Guo W."/>
            <person name="Chen H."/>
            <person name="Zhou L."/>
            <person name="Ni X."/>
            <person name="Tian J."/>
            <person name="Zhou Y."/>
            <person name="Sheng Y."/>
            <person name="Liu T."/>
            <person name="Pan Y."/>
            <person name="Xia L."/>
            <person name="Li J."/>
            <person name="Zhao F."/>
            <person name="Cao W."/>
        </authorList>
    </citation>
    <scope>NUCLEOTIDE SEQUENCE</scope>
    <source>
        <strain evidence="1">Dsil-2018</strain>
    </source>
</reference>
<evidence type="ECO:0000313" key="2">
    <source>
        <dbReference type="Proteomes" id="UP000821865"/>
    </source>
</evidence>
<name>A0ACB8DPB6_DERSI</name>
<dbReference type="EMBL" id="CM023479">
    <property type="protein sequence ID" value="KAH7974190.1"/>
    <property type="molecule type" value="Genomic_DNA"/>
</dbReference>
<organism evidence="1 2">
    <name type="scientific">Dermacentor silvarum</name>
    <name type="common">Tick</name>
    <dbReference type="NCBI Taxonomy" id="543639"/>
    <lineage>
        <taxon>Eukaryota</taxon>
        <taxon>Metazoa</taxon>
        <taxon>Ecdysozoa</taxon>
        <taxon>Arthropoda</taxon>
        <taxon>Chelicerata</taxon>
        <taxon>Arachnida</taxon>
        <taxon>Acari</taxon>
        <taxon>Parasitiformes</taxon>
        <taxon>Ixodida</taxon>
        <taxon>Ixodoidea</taxon>
        <taxon>Ixodidae</taxon>
        <taxon>Rhipicephalinae</taxon>
        <taxon>Dermacentor</taxon>
    </lineage>
</organism>
<sequence>MPPFGIERFKYNTDDIEFYSGQPSYKHFCGLMHLFDFKENGENIARKRTRSGLRNVEYRGQRHKIGVENQLFLVLVKLRVGLFHRHIGHLFNVSINTVSRIFSAVLDYIYLQVTETTTWISRQAIDAAMPSAFKEKYPSRRVILDATDIRCDVPTYFVMQSQVYSSYKSTHTFKALVGNSPHGVLTFVSELFTGCSSDTECVGKGGFLDLKFDTGDSVMADKGFKIKDLLQSKEVMLNIPPFLMHGQFTPAEVEETQEIAAIRIHVERKIKKIKKYHIFDRSIPISLVPLANQMWAVWAFLTNFQPSLLKEDTN</sequence>
<comment type="caution">
    <text evidence="1">The sequence shown here is derived from an EMBL/GenBank/DDBJ whole genome shotgun (WGS) entry which is preliminary data.</text>
</comment>
<dbReference type="Proteomes" id="UP000821865">
    <property type="component" value="Chromosome 10"/>
</dbReference>
<protein>
    <submittedName>
        <fullName evidence="1">Uncharacterized protein</fullName>
    </submittedName>
</protein>
<evidence type="ECO:0000313" key="1">
    <source>
        <dbReference type="EMBL" id="KAH7974190.1"/>
    </source>
</evidence>
<keyword evidence="2" id="KW-1185">Reference proteome</keyword>